<sequence length="37" mass="4023">MARTASLATDRMAGSAETGINLGRVTWADMVIPHRQH</sequence>
<reference evidence="1 2" key="1">
    <citation type="submission" date="2014-11" db="EMBL/GenBank/DDBJ databases">
        <title>Symbiosis island explosion on the genome of extra-slow-growing strains of soybean bradyrhizobia with massive insertion sequences.</title>
        <authorList>
            <person name="Iida T."/>
            <person name="Minamisawa K."/>
        </authorList>
    </citation>
    <scope>NUCLEOTIDE SEQUENCE [LARGE SCALE GENOMIC DNA]</scope>
    <source>
        <strain evidence="1 2">NK6</strain>
    </source>
</reference>
<name>A0A0E4FU64_9BRAD</name>
<dbReference type="Proteomes" id="UP000063308">
    <property type="component" value="Chromosome"/>
</dbReference>
<proteinExistence type="predicted"/>
<dbReference type="AlphaFoldDB" id="A0A0E4FU64"/>
<gene>
    <name evidence="1" type="ORF">NK6_4379</name>
</gene>
<protein>
    <submittedName>
        <fullName evidence="1">Uncharacterized protein</fullName>
    </submittedName>
</protein>
<evidence type="ECO:0000313" key="1">
    <source>
        <dbReference type="EMBL" id="BAR57547.1"/>
    </source>
</evidence>
<dbReference type="EMBL" id="AP014685">
    <property type="protein sequence ID" value="BAR57547.1"/>
    <property type="molecule type" value="Genomic_DNA"/>
</dbReference>
<accession>A0A0E4FU64</accession>
<organism evidence="1 2">
    <name type="scientific">Bradyrhizobium diazoefficiens</name>
    <dbReference type="NCBI Taxonomy" id="1355477"/>
    <lineage>
        <taxon>Bacteria</taxon>
        <taxon>Pseudomonadati</taxon>
        <taxon>Pseudomonadota</taxon>
        <taxon>Alphaproteobacteria</taxon>
        <taxon>Hyphomicrobiales</taxon>
        <taxon>Nitrobacteraceae</taxon>
        <taxon>Bradyrhizobium</taxon>
    </lineage>
</organism>
<evidence type="ECO:0000313" key="2">
    <source>
        <dbReference type="Proteomes" id="UP000063308"/>
    </source>
</evidence>